<dbReference type="InterPro" id="IPR001509">
    <property type="entry name" value="Epimerase_deHydtase"/>
</dbReference>
<dbReference type="InterPro" id="IPR036291">
    <property type="entry name" value="NAD(P)-bd_dom_sf"/>
</dbReference>
<dbReference type="Pfam" id="PF01370">
    <property type="entry name" value="Epimerase"/>
    <property type="match status" value="1"/>
</dbReference>
<gene>
    <name evidence="3" type="ORF">EPA93_27900</name>
</gene>
<dbReference type="PANTHER" id="PTHR43000">
    <property type="entry name" value="DTDP-D-GLUCOSE 4,6-DEHYDRATASE-RELATED"/>
    <property type="match status" value="1"/>
</dbReference>
<keyword evidence="4" id="KW-1185">Reference proteome</keyword>
<dbReference type="SUPFAM" id="SSF51735">
    <property type="entry name" value="NAD(P)-binding Rossmann-fold domains"/>
    <property type="match status" value="1"/>
</dbReference>
<evidence type="ECO:0000313" key="4">
    <source>
        <dbReference type="Proteomes" id="UP000290365"/>
    </source>
</evidence>
<dbReference type="KEGG" id="kbs:EPA93_27900"/>
<dbReference type="EMBL" id="CP035758">
    <property type="protein sequence ID" value="QBD79594.1"/>
    <property type="molecule type" value="Genomic_DNA"/>
</dbReference>
<organism evidence="3 4">
    <name type="scientific">Ktedonosporobacter rubrisoli</name>
    <dbReference type="NCBI Taxonomy" id="2509675"/>
    <lineage>
        <taxon>Bacteria</taxon>
        <taxon>Bacillati</taxon>
        <taxon>Chloroflexota</taxon>
        <taxon>Ktedonobacteria</taxon>
        <taxon>Ktedonobacterales</taxon>
        <taxon>Ktedonosporobacteraceae</taxon>
        <taxon>Ktedonosporobacter</taxon>
    </lineage>
</organism>
<sequence length="318" mass="34718">MILITGGLGFIGLQTARALLAMGETCVLTQHSLKRIPEALKGEIGSRLFIEELDMLDAAAFLKLGEKYPITGIIHLAVHWRNPGTHVLELFENIKFNMIGLVNALEAAQAWKVKRILVASSLNVYGDERTVPWREEQPLPLTGPEPVSAIKKSNEIVADYLARQTGIECIMLRFGEIFGPFSPWDSPTNVLVHAAVNGTKPDFSNVLGGVSAQDGADRCYVKDAARAIALLQVAETLPHRVYNIASGRATTNQDIVTAIKEVIPEAQVELPSAGERSAAEVPAYQDITRLVQDTGYRPQFTTTQAIVDYIACLRASNE</sequence>
<dbReference type="AlphaFoldDB" id="A0A4P6JVM6"/>
<evidence type="ECO:0000259" key="2">
    <source>
        <dbReference type="Pfam" id="PF01370"/>
    </source>
</evidence>
<dbReference type="OrthoDB" id="9779902at2"/>
<dbReference type="Proteomes" id="UP000290365">
    <property type="component" value="Chromosome"/>
</dbReference>
<evidence type="ECO:0000313" key="3">
    <source>
        <dbReference type="EMBL" id="QBD79594.1"/>
    </source>
</evidence>
<name>A0A4P6JVM6_KTERU</name>
<protein>
    <submittedName>
        <fullName evidence="3">NAD(P)-dependent oxidoreductase</fullName>
    </submittedName>
</protein>
<comment type="similarity">
    <text evidence="1">Belongs to the NAD(P)-dependent epimerase/dehydratase family.</text>
</comment>
<proteinExistence type="inferred from homology"/>
<dbReference type="RefSeq" id="WP_129890660.1">
    <property type="nucleotide sequence ID" value="NZ_CP035758.1"/>
</dbReference>
<evidence type="ECO:0000256" key="1">
    <source>
        <dbReference type="ARBA" id="ARBA00007637"/>
    </source>
</evidence>
<accession>A0A4P6JVM6</accession>
<dbReference type="Gene3D" id="3.40.50.720">
    <property type="entry name" value="NAD(P)-binding Rossmann-like Domain"/>
    <property type="match status" value="1"/>
</dbReference>
<reference evidence="3 4" key="1">
    <citation type="submission" date="2019-01" db="EMBL/GenBank/DDBJ databases">
        <title>Ktedonosporobacter rubrisoli SCAWS-G2.</title>
        <authorList>
            <person name="Huang Y."/>
            <person name="Yan B."/>
        </authorList>
    </citation>
    <scope>NUCLEOTIDE SEQUENCE [LARGE SCALE GENOMIC DNA]</scope>
    <source>
        <strain evidence="3 4">SCAWS-G2</strain>
    </source>
</reference>
<feature type="domain" description="NAD-dependent epimerase/dehydratase" evidence="2">
    <location>
        <begin position="2"/>
        <end position="245"/>
    </location>
</feature>